<evidence type="ECO:0000313" key="1">
    <source>
        <dbReference type="EMBL" id="MCG2617673.1"/>
    </source>
</evidence>
<gene>
    <name evidence="1" type="ORF">LZZ85_25455</name>
</gene>
<protein>
    <submittedName>
        <fullName evidence="1">Uncharacterized protein</fullName>
    </submittedName>
</protein>
<organism evidence="1 2">
    <name type="scientific">Terrimonas ginsenosidimutans</name>
    <dbReference type="NCBI Taxonomy" id="2908004"/>
    <lineage>
        <taxon>Bacteria</taxon>
        <taxon>Pseudomonadati</taxon>
        <taxon>Bacteroidota</taxon>
        <taxon>Chitinophagia</taxon>
        <taxon>Chitinophagales</taxon>
        <taxon>Chitinophagaceae</taxon>
        <taxon>Terrimonas</taxon>
    </lineage>
</organism>
<comment type="caution">
    <text evidence="1">The sequence shown here is derived from an EMBL/GenBank/DDBJ whole genome shotgun (WGS) entry which is preliminary data.</text>
</comment>
<accession>A0ABS9KZD0</accession>
<proteinExistence type="predicted"/>
<dbReference type="RefSeq" id="WP_237876481.1">
    <property type="nucleotide sequence ID" value="NZ_JAKLTR010000024.1"/>
</dbReference>
<evidence type="ECO:0000313" key="2">
    <source>
        <dbReference type="Proteomes" id="UP001165367"/>
    </source>
</evidence>
<dbReference type="EMBL" id="JAKLTR010000024">
    <property type="protein sequence ID" value="MCG2617673.1"/>
    <property type="molecule type" value="Genomic_DNA"/>
</dbReference>
<sequence>MKWETVTSTIEESVFALWNNGKKLVTLAFHPASSAARVEFAEERRVFLIRQEGLLKNKTVLCNEYGIRMGHARSENNRNFIELDEERFFYNIDSQRDQAVTIYQESKESPLAVCAFPLPENMISNQSGHKPVWDKAKYGLLMTLCWYLLQQR</sequence>
<reference evidence="1" key="1">
    <citation type="submission" date="2022-01" db="EMBL/GenBank/DDBJ databases">
        <authorList>
            <person name="Jo J.-H."/>
            <person name="Im W.-T."/>
        </authorList>
    </citation>
    <scope>NUCLEOTIDE SEQUENCE</scope>
    <source>
        <strain evidence="1">NA20</strain>
    </source>
</reference>
<name>A0ABS9KZD0_9BACT</name>
<dbReference type="Proteomes" id="UP001165367">
    <property type="component" value="Unassembled WGS sequence"/>
</dbReference>
<keyword evidence="2" id="KW-1185">Reference proteome</keyword>